<accession>A0A8T1VAJ9</accession>
<reference evidence="1" key="1">
    <citation type="submission" date="2021-02" db="EMBL/GenBank/DDBJ databases">
        <authorList>
            <person name="Palmer J.M."/>
        </authorList>
    </citation>
    <scope>NUCLEOTIDE SEQUENCE</scope>
    <source>
        <strain evidence="1">SCRP734</strain>
    </source>
</reference>
<protein>
    <submittedName>
        <fullName evidence="1">Uncharacterized protein</fullName>
    </submittedName>
</protein>
<organism evidence="1 2">
    <name type="scientific">Phytophthora pseudosyringae</name>
    <dbReference type="NCBI Taxonomy" id="221518"/>
    <lineage>
        <taxon>Eukaryota</taxon>
        <taxon>Sar</taxon>
        <taxon>Stramenopiles</taxon>
        <taxon>Oomycota</taxon>
        <taxon>Peronosporomycetes</taxon>
        <taxon>Peronosporales</taxon>
        <taxon>Peronosporaceae</taxon>
        <taxon>Phytophthora</taxon>
    </lineage>
</organism>
<evidence type="ECO:0000313" key="2">
    <source>
        <dbReference type="Proteomes" id="UP000694044"/>
    </source>
</evidence>
<dbReference type="Proteomes" id="UP000694044">
    <property type="component" value="Unassembled WGS sequence"/>
</dbReference>
<keyword evidence="2" id="KW-1185">Reference proteome</keyword>
<dbReference type="AlphaFoldDB" id="A0A8T1VAJ9"/>
<sequence length="111" mass="12231">MTKAQRKRAEARDETTRARELAAKYRQGKVSKFVSFDDVAALLDGPYSVFHSKPMVDALILPSVEVQGALTVKPFAVDQDAPVIKKIPQLPAILEAIDAIKHEANIDLLAY</sequence>
<gene>
    <name evidence="1" type="ORF">PHYPSEUDO_011874</name>
</gene>
<comment type="caution">
    <text evidence="1">The sequence shown here is derived from an EMBL/GenBank/DDBJ whole genome shotgun (WGS) entry which is preliminary data.</text>
</comment>
<evidence type="ECO:0000313" key="1">
    <source>
        <dbReference type="EMBL" id="KAG7377303.1"/>
    </source>
</evidence>
<proteinExistence type="predicted"/>
<dbReference type="OrthoDB" id="120585at2759"/>
<dbReference type="EMBL" id="JAGDFM010000547">
    <property type="protein sequence ID" value="KAG7377303.1"/>
    <property type="molecule type" value="Genomic_DNA"/>
</dbReference>
<name>A0A8T1VAJ9_9STRA</name>